<name>A0A0Q9YCC1_9GAMM</name>
<dbReference type="RefSeq" id="WP_057624765.1">
    <property type="nucleotide sequence ID" value="NZ_LKHV02000001.1"/>
</dbReference>
<dbReference type="EMBL" id="LKHV01000008">
    <property type="protein sequence ID" value="KRG18236.1"/>
    <property type="molecule type" value="Genomic_DNA"/>
</dbReference>
<evidence type="ECO:0000313" key="3">
    <source>
        <dbReference type="Proteomes" id="UP000051494"/>
    </source>
</evidence>
<sequence length="162" mass="18810">MTEKQIDTRFMQKSYSIKILIQKYKEDIKALRSQVTSPAEESKLQYYYQAADTIGRSSLKDKIQFAVTFGRGTSGMVPQIREAFPMLLGNRVTQPSPIDLAYAKLLLVYVVAFNNYKGNLSDWMLRFVISSRFSPMRQFVQDQIDSVVMQTKEKVNYYQTLF</sequence>
<reference evidence="2" key="3">
    <citation type="submission" date="2021-06" db="EMBL/GenBank/DDBJ databases">
        <title>Genomic Description and Analysis of Intracellular Bacteria, Candidatus Berkiella cookevillensis and Candidatus Berkiella aquae.</title>
        <authorList>
            <person name="Kidane D.T."/>
            <person name="Mehari Y.T."/>
            <person name="Rice F.C."/>
            <person name="Arivett B.A."/>
            <person name="Farone A.L."/>
            <person name="Berk S.G."/>
            <person name="Farone M.B."/>
        </authorList>
    </citation>
    <scope>NUCLEOTIDE SEQUENCE</scope>
    <source>
        <strain evidence="2">CC99</strain>
    </source>
</reference>
<proteinExistence type="predicted"/>
<accession>A0A0Q9YCC1</accession>
<reference evidence="2" key="2">
    <citation type="journal article" date="2016" name="Genome Announc.">
        <title>Draft Genome Sequences of Two Novel Amoeba-Resistant Intranuclear Bacteria, 'Candidatus Berkiella cookevillensis' and 'Candidatus Berkiella aquae'.</title>
        <authorList>
            <person name="Mehari Y.T."/>
            <person name="Arivett B.A."/>
            <person name="Farone A.L."/>
            <person name="Gunderson J.H."/>
            <person name="Farone M.B."/>
        </authorList>
    </citation>
    <scope>NUCLEOTIDE SEQUENCE</scope>
    <source>
        <strain evidence="2">CC99</strain>
    </source>
</reference>
<dbReference type="EMBL" id="LKHV02000001">
    <property type="protein sequence ID" value="MCS5708670.1"/>
    <property type="molecule type" value="Genomic_DNA"/>
</dbReference>
<evidence type="ECO:0000313" key="1">
    <source>
        <dbReference type="EMBL" id="KRG18236.1"/>
    </source>
</evidence>
<reference evidence="1" key="1">
    <citation type="submission" date="2015-09" db="EMBL/GenBank/DDBJ databases">
        <title>Draft Genome Sequences of Two Novel Amoeba-resistant Intranuclear Bacteria, Candidatus Berkiella cookevillensis and Candidatus Berkiella aquae.</title>
        <authorList>
            <person name="Mehari Y.T."/>
            <person name="Arivett B.A."/>
            <person name="Farone A.L."/>
            <person name="Gunderson J.H."/>
            <person name="Farone M.B."/>
        </authorList>
    </citation>
    <scope>NUCLEOTIDE SEQUENCE [LARGE SCALE GENOMIC DNA]</scope>
    <source>
        <strain evidence="1">CC99</strain>
    </source>
</reference>
<keyword evidence="3" id="KW-1185">Reference proteome</keyword>
<dbReference type="OrthoDB" id="9849955at2"/>
<dbReference type="AlphaFoldDB" id="A0A0Q9YCC1"/>
<evidence type="ECO:0000313" key="2">
    <source>
        <dbReference type="EMBL" id="MCS5708670.1"/>
    </source>
</evidence>
<protein>
    <submittedName>
        <fullName evidence="1">Uncharacterized protein</fullName>
    </submittedName>
</protein>
<gene>
    <name evidence="2" type="ORF">CC99x_007085</name>
    <name evidence="1" type="ORF">CC99x_01678</name>
</gene>
<dbReference type="STRING" id="437022.CC99x_01678"/>
<dbReference type="Proteomes" id="UP000051494">
    <property type="component" value="Unassembled WGS sequence"/>
</dbReference>
<organism evidence="1">
    <name type="scientific">Candidatus Berkiella cookevillensis</name>
    <dbReference type="NCBI Taxonomy" id="437022"/>
    <lineage>
        <taxon>Bacteria</taxon>
        <taxon>Pseudomonadati</taxon>
        <taxon>Pseudomonadota</taxon>
        <taxon>Gammaproteobacteria</taxon>
        <taxon>Candidatus Berkiellales</taxon>
        <taxon>Candidatus Berkiellaceae</taxon>
        <taxon>Candidatus Berkiella</taxon>
    </lineage>
</organism>
<comment type="caution">
    <text evidence="1">The sequence shown here is derived from an EMBL/GenBank/DDBJ whole genome shotgun (WGS) entry which is preliminary data.</text>
</comment>